<reference evidence="1 2" key="2">
    <citation type="journal article" date="2022" name="Mol. Ecol. Resour.">
        <title>The genomes of chicory, endive, great burdock and yacon provide insights into Asteraceae paleo-polyploidization history and plant inulin production.</title>
        <authorList>
            <person name="Fan W."/>
            <person name="Wang S."/>
            <person name="Wang H."/>
            <person name="Wang A."/>
            <person name="Jiang F."/>
            <person name="Liu H."/>
            <person name="Zhao H."/>
            <person name="Xu D."/>
            <person name="Zhang Y."/>
        </authorList>
    </citation>
    <scope>NUCLEOTIDE SEQUENCE [LARGE SCALE GENOMIC DNA]</scope>
    <source>
        <strain evidence="2">cv. Niubang</strain>
    </source>
</reference>
<evidence type="ECO:0000313" key="2">
    <source>
        <dbReference type="Proteomes" id="UP001055879"/>
    </source>
</evidence>
<dbReference type="Proteomes" id="UP001055879">
    <property type="component" value="Linkage Group LG02"/>
</dbReference>
<protein>
    <submittedName>
        <fullName evidence="1">Uncharacterized protein</fullName>
    </submittedName>
</protein>
<reference evidence="2" key="1">
    <citation type="journal article" date="2022" name="Mol. Ecol. Resour.">
        <title>The genomes of chicory, endive, great burdock and yacon provide insights into Asteraceae palaeo-polyploidization history and plant inulin production.</title>
        <authorList>
            <person name="Fan W."/>
            <person name="Wang S."/>
            <person name="Wang H."/>
            <person name="Wang A."/>
            <person name="Jiang F."/>
            <person name="Liu H."/>
            <person name="Zhao H."/>
            <person name="Xu D."/>
            <person name="Zhang Y."/>
        </authorList>
    </citation>
    <scope>NUCLEOTIDE SEQUENCE [LARGE SCALE GENOMIC DNA]</scope>
    <source>
        <strain evidence="2">cv. Niubang</strain>
    </source>
</reference>
<evidence type="ECO:0000313" key="1">
    <source>
        <dbReference type="EMBL" id="KAI3759176.1"/>
    </source>
</evidence>
<keyword evidence="2" id="KW-1185">Reference proteome</keyword>
<proteinExistence type="predicted"/>
<sequence>MKDPNNPPFTAKLFMHTLHMTLLIIIIISFQTITESASKPVPMPPETEFPEVQPPVQRPETLIPYPHTFNGIELDYDGGSERVPDSGRGNVDNGGRIPHPELDEDVDDIDLQA</sequence>
<name>A0ACB9EL39_ARCLA</name>
<gene>
    <name evidence="1" type="ORF">L6452_06774</name>
</gene>
<dbReference type="EMBL" id="CM042048">
    <property type="protein sequence ID" value="KAI3759176.1"/>
    <property type="molecule type" value="Genomic_DNA"/>
</dbReference>
<comment type="caution">
    <text evidence="1">The sequence shown here is derived from an EMBL/GenBank/DDBJ whole genome shotgun (WGS) entry which is preliminary data.</text>
</comment>
<accession>A0ACB9EL39</accession>
<organism evidence="1 2">
    <name type="scientific">Arctium lappa</name>
    <name type="common">Greater burdock</name>
    <name type="synonym">Lappa major</name>
    <dbReference type="NCBI Taxonomy" id="4217"/>
    <lineage>
        <taxon>Eukaryota</taxon>
        <taxon>Viridiplantae</taxon>
        <taxon>Streptophyta</taxon>
        <taxon>Embryophyta</taxon>
        <taxon>Tracheophyta</taxon>
        <taxon>Spermatophyta</taxon>
        <taxon>Magnoliopsida</taxon>
        <taxon>eudicotyledons</taxon>
        <taxon>Gunneridae</taxon>
        <taxon>Pentapetalae</taxon>
        <taxon>asterids</taxon>
        <taxon>campanulids</taxon>
        <taxon>Asterales</taxon>
        <taxon>Asteraceae</taxon>
        <taxon>Carduoideae</taxon>
        <taxon>Cardueae</taxon>
        <taxon>Arctiinae</taxon>
        <taxon>Arctium</taxon>
    </lineage>
</organism>